<proteinExistence type="predicted"/>
<dbReference type="AlphaFoldDB" id="A0A2N8KZQ1"/>
<name>A0A2N8KZQ1_9BURK</name>
<evidence type="ECO:0000256" key="1">
    <source>
        <dbReference type="SAM" id="Phobius"/>
    </source>
</evidence>
<dbReference type="Proteomes" id="UP000235916">
    <property type="component" value="Unassembled WGS sequence"/>
</dbReference>
<keyword evidence="1" id="KW-0472">Membrane</keyword>
<keyword evidence="1" id="KW-1133">Transmembrane helix</keyword>
<reference evidence="2 3" key="1">
    <citation type="submission" date="2018-01" db="EMBL/GenBank/DDBJ databases">
        <title>Draft genome sequence of Paucibacter aquatile CR182 isolated from freshwater of the Nakdong River.</title>
        <authorList>
            <person name="Choi A."/>
            <person name="Chung E.J."/>
        </authorList>
    </citation>
    <scope>NUCLEOTIDE SEQUENCE [LARGE SCALE GENOMIC DNA]</scope>
    <source>
        <strain evidence="2 3">CR182</strain>
    </source>
</reference>
<evidence type="ECO:0000313" key="3">
    <source>
        <dbReference type="Proteomes" id="UP000235916"/>
    </source>
</evidence>
<dbReference type="RefSeq" id="WP_102768842.1">
    <property type="nucleotide sequence ID" value="NZ_POSP01000003.1"/>
</dbReference>
<accession>A0A2N8KZQ1</accession>
<comment type="caution">
    <text evidence="2">The sequence shown here is derived from an EMBL/GenBank/DDBJ whole genome shotgun (WGS) entry which is preliminary data.</text>
</comment>
<gene>
    <name evidence="2" type="ORF">C1O66_16260</name>
</gene>
<sequence>MSSSFAIGILVLVSIAMLPAGLAAAIRQLVFVGRARKVEGRVVSEHCYRMFGRKRRYYRVEFELSTGQRAQLRSSVATSPKISPKLGQAVPVLLIERSGRQPKAKIGTWLELWFSSALLLFFGSIGFLAVALASASSI</sequence>
<keyword evidence="1" id="KW-0812">Transmembrane</keyword>
<dbReference type="OrthoDB" id="9920026at2"/>
<organism evidence="2 3">
    <name type="scientific">Kinneretia aquatilis</name>
    <dbReference type="NCBI Taxonomy" id="2070761"/>
    <lineage>
        <taxon>Bacteria</taxon>
        <taxon>Pseudomonadati</taxon>
        <taxon>Pseudomonadota</taxon>
        <taxon>Betaproteobacteria</taxon>
        <taxon>Burkholderiales</taxon>
        <taxon>Sphaerotilaceae</taxon>
        <taxon>Roseateles</taxon>
    </lineage>
</organism>
<evidence type="ECO:0008006" key="4">
    <source>
        <dbReference type="Google" id="ProtNLM"/>
    </source>
</evidence>
<evidence type="ECO:0000313" key="2">
    <source>
        <dbReference type="EMBL" id="PND38925.1"/>
    </source>
</evidence>
<feature type="transmembrane region" description="Helical" evidence="1">
    <location>
        <begin position="112"/>
        <end position="133"/>
    </location>
</feature>
<protein>
    <recommendedName>
        <fullName evidence="4">DUF3592 domain-containing protein</fullName>
    </recommendedName>
</protein>
<dbReference type="EMBL" id="POSP01000003">
    <property type="protein sequence ID" value="PND38925.1"/>
    <property type="molecule type" value="Genomic_DNA"/>
</dbReference>
<keyword evidence="3" id="KW-1185">Reference proteome</keyword>